<evidence type="ECO:0000256" key="1">
    <source>
        <dbReference type="ARBA" id="ARBA00022676"/>
    </source>
</evidence>
<dbReference type="Pfam" id="PF00534">
    <property type="entry name" value="Glycos_transf_1"/>
    <property type="match status" value="2"/>
</dbReference>
<feature type="domain" description="Glycosyl transferase family 1" evidence="3">
    <location>
        <begin position="627"/>
        <end position="691"/>
    </location>
</feature>
<organism evidence="4">
    <name type="scientific">Hokovirus HKV1</name>
    <dbReference type="NCBI Taxonomy" id="1977638"/>
    <lineage>
        <taxon>Viruses</taxon>
        <taxon>Varidnaviria</taxon>
        <taxon>Bamfordvirae</taxon>
        <taxon>Nucleocytoviricota</taxon>
        <taxon>Megaviricetes</taxon>
        <taxon>Imitervirales</taxon>
        <taxon>Mimiviridae</taxon>
        <taxon>Klosneuvirinae</taxon>
        <taxon>Hokovirus</taxon>
    </lineage>
</organism>
<gene>
    <name evidence="4" type="ORF">Hokovirus_2_227</name>
</gene>
<dbReference type="InterPro" id="IPR001296">
    <property type="entry name" value="Glyco_trans_1"/>
</dbReference>
<keyword evidence="2 4" id="KW-0808">Transferase</keyword>
<evidence type="ECO:0000259" key="3">
    <source>
        <dbReference type="Pfam" id="PF00534"/>
    </source>
</evidence>
<name>A0A1V0SG51_9VIRU</name>
<reference evidence="4" key="1">
    <citation type="journal article" date="2017" name="Science">
        <title>Giant viruses with an expanded complement of translation system components.</title>
        <authorList>
            <person name="Schulz F."/>
            <person name="Yutin N."/>
            <person name="Ivanova N.N."/>
            <person name="Ortega D.R."/>
            <person name="Lee T.K."/>
            <person name="Vierheilig J."/>
            <person name="Daims H."/>
            <person name="Horn M."/>
            <person name="Wagner M."/>
            <person name="Jensen G.J."/>
            <person name="Kyrpides N.C."/>
            <person name="Koonin E.V."/>
            <person name="Woyke T."/>
        </authorList>
    </citation>
    <scope>NUCLEOTIDE SEQUENCE</scope>
    <source>
        <strain evidence="4">HKV1</strain>
    </source>
</reference>
<dbReference type="GO" id="GO:0016757">
    <property type="term" value="F:glycosyltransferase activity"/>
    <property type="evidence" value="ECO:0007669"/>
    <property type="project" value="UniProtKB-KW"/>
</dbReference>
<protein>
    <submittedName>
        <fullName evidence="4">Glycosyltransferase</fullName>
    </submittedName>
</protein>
<accession>A0A1V0SG51</accession>
<evidence type="ECO:0000313" key="4">
    <source>
        <dbReference type="EMBL" id="ARF10700.1"/>
    </source>
</evidence>
<dbReference type="PANTHER" id="PTHR12526:SF510">
    <property type="entry name" value="D-INOSITOL 3-PHOSPHATE GLYCOSYLTRANSFERASE"/>
    <property type="match status" value="1"/>
</dbReference>
<keyword evidence="1" id="KW-0328">Glycosyltransferase</keyword>
<dbReference type="PANTHER" id="PTHR12526">
    <property type="entry name" value="GLYCOSYLTRANSFERASE"/>
    <property type="match status" value="1"/>
</dbReference>
<sequence length="756" mass="89115">MNNIFNKKVYVVVSVWSYPFGGGEEFLYQTMEWAHQLNMNTYWLSFTNPSLNGKPFENFTIEKYPFGTFIHIPDGFSEDNLYNWLVLLKPDIVHHQGHIRQNFFNVCERLRIEFCSGFHFWTGGIILDPKQLNVDILNNAKLHKPDPELLYLHNKKHCNLYTVTPFVSECIKEITNIYIDDHIYASSSIARLKIDKIDPLENKYVTVINIHHMKGGEILYYLLQNCPNIPFICIRTEFHSEELDKKIKDLIDERNKDPKCKIQSIFMERVANLKPIYEKSRIILVPTMADETFCRVINEAMMNGIPVITSGQGNTKYLVNNDKYVIHYSDKDKWKERLEELYFNKELLKTEIKRTLKNYELFSEKKAFDLFEQFTKKVLLKSKEMNIMIFTPWCDQGLGIQSRNYAKILDNSKIYNVFIFAVKPYNADNCIDLQKNPDEWKRPNIYYSPHDREKIKDCEIINFIKENNIGKCLLPETCWFRVFEIAQLLRKHHVKCYAIPNIEIVRRDEIFKHRYFHKILCNNKLCKNIFTKFGIYNTEYIGYGIDNIVVPNKKLDNNVVRFLFIGGMNAFSRKHILDICEAFTIAYKKCKNIKLTCTIQKTNLLEIDLVNKINEYEKCECIEIISKHLAYSDIFDLYNTNHISIQVSKHEGLGLGFYESTSMHTPIITLDTPPHNEIIIDNVNGWIIPCTYKKMTDNNDALFDSAYFDPNDLSDKIIQIVNNFKDYPNIIKKLIKDYNERLHVDVFNNKFLNSIN</sequence>
<dbReference type="Gene3D" id="3.40.50.2000">
    <property type="entry name" value="Glycogen Phosphorylase B"/>
    <property type="match status" value="2"/>
</dbReference>
<dbReference type="SUPFAM" id="SSF53756">
    <property type="entry name" value="UDP-Glycosyltransferase/glycogen phosphorylase"/>
    <property type="match status" value="2"/>
</dbReference>
<evidence type="ECO:0000256" key="2">
    <source>
        <dbReference type="ARBA" id="ARBA00022679"/>
    </source>
</evidence>
<feature type="domain" description="Glycosyl transferase family 1" evidence="3">
    <location>
        <begin position="241"/>
        <end position="349"/>
    </location>
</feature>
<proteinExistence type="predicted"/>
<dbReference type="EMBL" id="KY684104">
    <property type="protein sequence ID" value="ARF10700.1"/>
    <property type="molecule type" value="Genomic_DNA"/>
</dbReference>